<evidence type="ECO:0000313" key="9">
    <source>
        <dbReference type="EnsemblProtists" id="HpaP808734"/>
    </source>
</evidence>
<dbReference type="AlphaFoldDB" id="M4BQP5"/>
<dbReference type="eggNOG" id="KOG3037">
    <property type="taxonomic scope" value="Eukaryota"/>
</dbReference>
<comment type="subcellular location">
    <subcellularLocation>
        <location evidence="2">Cytoplasm</location>
    </subcellularLocation>
    <subcellularLocation>
        <location evidence="1">Nucleus</location>
    </subcellularLocation>
</comment>
<sequence length="492" mass="51840">MTVKSAANGKFLVTPQLEKGKVCLSRGDDQLLHFQWVDRQTGASPEDFIIFPDDAHFDKVDTGRPDDRVYILQYKNSSRRFFFWMQVTGGILKHFVSFFLLLILIGLLYQNKDASRDEELVKKVNDAMNNAQAASSNDGGRVSGNNVQLDHNAIMQMLGAMSAGDQGRGGASGGGVGGGGQAVQMSELQNILQNMGLPAEAQSTASSPATSAVSSSQASQNGGGISTAATTASTQHDHDVSGMEVDEMDEDELLRLAIEESMRDGGSTNPDASGDGAAGGNSDSSSSNRPAGHGGHSDSDAVSAVVPPEPVASSQFTSTAAVAASAPAGTNVAAGGTLTTADLQRAMASFQGLTQPKPVSLTKLLSADNMESVLDDPACVDALLPHLPEGSQTLAELRATVCHPKLFEPILPCAVNSYDFALSPWLSIDCIHSVALSSVASKHRLARECSTERKFGRGHGQFRTGSCGRCCETRIRRRRGQTSKAPQSLLEL</sequence>
<dbReference type="GO" id="GO:0005634">
    <property type="term" value="C:nucleus"/>
    <property type="evidence" value="ECO:0007669"/>
    <property type="project" value="UniProtKB-SubCell"/>
</dbReference>
<dbReference type="Proteomes" id="UP000011713">
    <property type="component" value="Unassembled WGS sequence"/>
</dbReference>
<dbReference type="GO" id="GO:0005737">
    <property type="term" value="C:cytoplasm"/>
    <property type="evidence" value="ECO:0007669"/>
    <property type="project" value="UniProtKB-SubCell"/>
</dbReference>
<evidence type="ECO:0000256" key="5">
    <source>
        <dbReference type="ARBA" id="ARBA00023242"/>
    </source>
</evidence>
<accession>M4BQP5</accession>
<dbReference type="PANTHER" id="PTHR12225:SF0">
    <property type="entry name" value="PROTEASOMAL UBIQUITIN RECEPTOR ADRM1"/>
    <property type="match status" value="1"/>
</dbReference>
<dbReference type="InParanoid" id="M4BQP5"/>
<dbReference type="GO" id="GO:0061133">
    <property type="term" value="F:endopeptidase activator activity"/>
    <property type="evidence" value="ECO:0007669"/>
    <property type="project" value="TreeGrafter"/>
</dbReference>
<dbReference type="GO" id="GO:0008541">
    <property type="term" value="C:proteasome regulatory particle, lid subcomplex"/>
    <property type="evidence" value="ECO:0007669"/>
    <property type="project" value="TreeGrafter"/>
</dbReference>
<reference evidence="10" key="1">
    <citation type="journal article" date="2010" name="Science">
        <title>Signatures of adaptation to obligate biotrophy in the Hyaloperonospora arabidopsidis genome.</title>
        <authorList>
            <person name="Baxter L."/>
            <person name="Tripathy S."/>
            <person name="Ishaque N."/>
            <person name="Boot N."/>
            <person name="Cabral A."/>
            <person name="Kemen E."/>
            <person name="Thines M."/>
            <person name="Ah-Fong A."/>
            <person name="Anderson R."/>
            <person name="Badejoko W."/>
            <person name="Bittner-Eddy P."/>
            <person name="Boore J.L."/>
            <person name="Chibucos M.C."/>
            <person name="Coates M."/>
            <person name="Dehal P."/>
            <person name="Delehaunty K."/>
            <person name="Dong S."/>
            <person name="Downton P."/>
            <person name="Dumas B."/>
            <person name="Fabro G."/>
            <person name="Fronick C."/>
            <person name="Fuerstenberg S.I."/>
            <person name="Fulton L."/>
            <person name="Gaulin E."/>
            <person name="Govers F."/>
            <person name="Hughes L."/>
            <person name="Humphray S."/>
            <person name="Jiang R.H."/>
            <person name="Judelson H."/>
            <person name="Kamoun S."/>
            <person name="Kyung K."/>
            <person name="Meijer H."/>
            <person name="Minx P."/>
            <person name="Morris P."/>
            <person name="Nelson J."/>
            <person name="Phuntumart V."/>
            <person name="Qutob D."/>
            <person name="Rehmany A."/>
            <person name="Rougon-Cardoso A."/>
            <person name="Ryden P."/>
            <person name="Torto-Alalibo T."/>
            <person name="Studholme D."/>
            <person name="Wang Y."/>
            <person name="Win J."/>
            <person name="Wood J."/>
            <person name="Clifton S.W."/>
            <person name="Rogers J."/>
            <person name="Van den Ackerveken G."/>
            <person name="Jones J.D."/>
            <person name="McDowell J.M."/>
            <person name="Beynon J."/>
            <person name="Tyler B.M."/>
        </authorList>
    </citation>
    <scope>NUCLEOTIDE SEQUENCE [LARGE SCALE GENOMIC DNA]</scope>
    <source>
        <strain evidence="10">Emoy2</strain>
    </source>
</reference>
<dbReference type="CDD" id="cd13314">
    <property type="entry name" value="PH_Rpn13"/>
    <property type="match status" value="1"/>
</dbReference>
<keyword evidence="7" id="KW-0472">Membrane</keyword>
<feature type="compositionally biased region" description="Low complexity" evidence="6">
    <location>
        <begin position="198"/>
        <end position="219"/>
    </location>
</feature>
<dbReference type="PROSITE" id="PS51917">
    <property type="entry name" value="PRU"/>
    <property type="match status" value="1"/>
</dbReference>
<dbReference type="InterPro" id="IPR038633">
    <property type="entry name" value="Rpn13/ADRM1_Pru_sf"/>
</dbReference>
<keyword evidence="3" id="KW-0963">Cytoplasm</keyword>
<evidence type="ECO:0000256" key="3">
    <source>
        <dbReference type="ARBA" id="ARBA00022490"/>
    </source>
</evidence>
<keyword evidence="10" id="KW-1185">Reference proteome</keyword>
<feature type="domain" description="Pru" evidence="8">
    <location>
        <begin position="1"/>
        <end position="131"/>
    </location>
</feature>
<keyword evidence="4" id="KW-0647">Proteasome</keyword>
<dbReference type="STRING" id="559515.M4BQP5"/>
<feature type="transmembrane region" description="Helical" evidence="7">
    <location>
        <begin position="81"/>
        <end position="109"/>
    </location>
</feature>
<evidence type="ECO:0000256" key="7">
    <source>
        <dbReference type="SAM" id="Phobius"/>
    </source>
</evidence>
<evidence type="ECO:0000259" key="8">
    <source>
        <dbReference type="PROSITE" id="PS51917"/>
    </source>
</evidence>
<protein>
    <recommendedName>
        <fullName evidence="8">Pru domain-containing protein</fullName>
    </recommendedName>
</protein>
<proteinExistence type="predicted"/>
<dbReference type="InterPro" id="IPR044868">
    <property type="entry name" value="Rpn13/ADRM1_Pru"/>
</dbReference>
<dbReference type="PROSITE" id="PS50330">
    <property type="entry name" value="UIM"/>
    <property type="match status" value="1"/>
</dbReference>
<keyword evidence="5" id="KW-0539">Nucleus</keyword>
<dbReference type="Pfam" id="PF04683">
    <property type="entry name" value="Rpn13_ADRM1_Pru"/>
    <property type="match status" value="1"/>
</dbReference>
<dbReference type="GO" id="GO:0070628">
    <property type="term" value="F:proteasome binding"/>
    <property type="evidence" value="ECO:0007669"/>
    <property type="project" value="TreeGrafter"/>
</dbReference>
<evidence type="ECO:0000313" key="10">
    <source>
        <dbReference type="Proteomes" id="UP000011713"/>
    </source>
</evidence>
<dbReference type="PANTHER" id="PTHR12225">
    <property type="entry name" value="ADHESION REGULATING MOLECULE 1 110 KDA CELL MEMBRANE GLYCOPROTEIN"/>
    <property type="match status" value="1"/>
</dbReference>
<dbReference type="HOGENOM" id="CLU_041798_3_0_1"/>
<keyword evidence="7" id="KW-1133">Transmembrane helix</keyword>
<reference evidence="9" key="2">
    <citation type="submission" date="2015-06" db="UniProtKB">
        <authorList>
            <consortium name="EnsemblProtists"/>
        </authorList>
    </citation>
    <scope>IDENTIFICATION</scope>
    <source>
        <strain evidence="9">Emoy2</strain>
    </source>
</reference>
<evidence type="ECO:0000256" key="1">
    <source>
        <dbReference type="ARBA" id="ARBA00004123"/>
    </source>
</evidence>
<dbReference type="InterPro" id="IPR003903">
    <property type="entry name" value="UIM_dom"/>
</dbReference>
<evidence type="ECO:0000256" key="4">
    <source>
        <dbReference type="ARBA" id="ARBA00022942"/>
    </source>
</evidence>
<dbReference type="InterPro" id="IPR038108">
    <property type="entry name" value="RPN13_DEUBAD_sf"/>
</dbReference>
<evidence type="ECO:0000256" key="2">
    <source>
        <dbReference type="ARBA" id="ARBA00004496"/>
    </source>
</evidence>
<dbReference type="Gene3D" id="1.10.2020.20">
    <property type="match status" value="1"/>
</dbReference>
<name>M4BQP5_HYAAE</name>
<dbReference type="EnsemblProtists" id="HpaT808734">
    <property type="protein sequence ID" value="HpaP808734"/>
    <property type="gene ID" value="HpaG808734"/>
</dbReference>
<dbReference type="InterPro" id="IPR006773">
    <property type="entry name" value="Rpn13/ADRM1"/>
</dbReference>
<keyword evidence="7" id="KW-0812">Transmembrane</keyword>
<dbReference type="VEuPathDB" id="FungiDB:HpaG808734"/>
<organism evidence="9 10">
    <name type="scientific">Hyaloperonospora arabidopsidis (strain Emoy2)</name>
    <name type="common">Downy mildew agent</name>
    <name type="synonym">Peronospora arabidopsidis</name>
    <dbReference type="NCBI Taxonomy" id="559515"/>
    <lineage>
        <taxon>Eukaryota</taxon>
        <taxon>Sar</taxon>
        <taxon>Stramenopiles</taxon>
        <taxon>Oomycota</taxon>
        <taxon>Peronosporomycetes</taxon>
        <taxon>Peronosporales</taxon>
        <taxon>Peronosporaceae</taxon>
        <taxon>Hyaloperonospora</taxon>
    </lineage>
</organism>
<dbReference type="EMBL" id="JH598582">
    <property type="status" value="NOT_ANNOTATED_CDS"/>
    <property type="molecule type" value="Genomic_DNA"/>
</dbReference>
<dbReference type="Gene3D" id="2.30.29.70">
    <property type="entry name" value="Proteasomal ubiquitin receptor Rpn13/ADRM1"/>
    <property type="match status" value="1"/>
</dbReference>
<feature type="region of interest" description="Disordered" evidence="6">
    <location>
        <begin position="198"/>
        <end position="245"/>
    </location>
</feature>
<feature type="region of interest" description="Disordered" evidence="6">
    <location>
        <begin position="263"/>
        <end position="304"/>
    </location>
</feature>
<evidence type="ECO:0000256" key="6">
    <source>
        <dbReference type="SAM" id="MobiDB-lite"/>
    </source>
</evidence>
<feature type="compositionally biased region" description="Low complexity" evidence="6">
    <location>
        <begin position="271"/>
        <end position="288"/>
    </location>
</feature>